<keyword evidence="1" id="KW-1185">Reference proteome</keyword>
<sequence>MSISTESVNGDITADQEHFSSFDLVAQNGNDAVYTLYGQNDEIKLNNDKEFTADQEEEGQTKLDQLEGLEQKQTANAEQQKVDQKALSAAIDQGMNQLKEELSTDGARNVDHFSRMQTVECQQGCRIGEVSEQTATEH</sequence>
<reference evidence="2" key="1">
    <citation type="submission" date="2022-11" db="UniProtKB">
        <authorList>
            <consortium name="WormBaseParasite"/>
        </authorList>
    </citation>
    <scope>IDENTIFICATION</scope>
</reference>
<dbReference type="WBParaSite" id="Gr19_v10_g13969.t1">
    <property type="protein sequence ID" value="Gr19_v10_g13969.t1"/>
    <property type="gene ID" value="Gr19_v10_g13969"/>
</dbReference>
<organism evidence="1 2">
    <name type="scientific">Globodera rostochiensis</name>
    <name type="common">Golden nematode worm</name>
    <name type="synonym">Heterodera rostochiensis</name>
    <dbReference type="NCBI Taxonomy" id="31243"/>
    <lineage>
        <taxon>Eukaryota</taxon>
        <taxon>Metazoa</taxon>
        <taxon>Ecdysozoa</taxon>
        <taxon>Nematoda</taxon>
        <taxon>Chromadorea</taxon>
        <taxon>Rhabditida</taxon>
        <taxon>Tylenchina</taxon>
        <taxon>Tylenchomorpha</taxon>
        <taxon>Tylenchoidea</taxon>
        <taxon>Heteroderidae</taxon>
        <taxon>Heteroderinae</taxon>
        <taxon>Globodera</taxon>
    </lineage>
</organism>
<evidence type="ECO:0000313" key="2">
    <source>
        <dbReference type="WBParaSite" id="Gr19_v10_g13969.t1"/>
    </source>
</evidence>
<evidence type="ECO:0000313" key="1">
    <source>
        <dbReference type="Proteomes" id="UP000887572"/>
    </source>
</evidence>
<accession>A0A914H5C3</accession>
<proteinExistence type="predicted"/>
<dbReference type="Proteomes" id="UP000887572">
    <property type="component" value="Unplaced"/>
</dbReference>
<name>A0A914H5C3_GLORO</name>
<dbReference type="AlphaFoldDB" id="A0A914H5C3"/>
<protein>
    <submittedName>
        <fullName evidence="2">Uncharacterized protein</fullName>
    </submittedName>
</protein>